<dbReference type="InterPro" id="IPR030700">
    <property type="entry name" value="N-end_Aminoacyl_Trfase"/>
</dbReference>
<protein>
    <recommendedName>
        <fullName evidence="4">Aspartate/glutamate leucyltransferase</fullName>
        <ecNumber evidence="4">2.3.2.29</ecNumber>
    </recommendedName>
</protein>
<comment type="similarity">
    <text evidence="4">Belongs to the R-transferase family. Bpt subfamily.</text>
</comment>
<dbReference type="RefSeq" id="WP_110016743.1">
    <property type="nucleotide sequence ID" value="NZ_QGTJ01000001.1"/>
</dbReference>
<keyword evidence="3 4" id="KW-0012">Acyltransferase</keyword>
<dbReference type="SUPFAM" id="SSF55729">
    <property type="entry name" value="Acyl-CoA N-acyltransferases (Nat)"/>
    <property type="match status" value="1"/>
</dbReference>
<comment type="caution">
    <text evidence="7">The sequence shown here is derived from an EMBL/GenBank/DDBJ whole genome shotgun (WGS) entry which is preliminary data.</text>
</comment>
<reference evidence="7 8" key="1">
    <citation type="submission" date="2018-05" db="EMBL/GenBank/DDBJ databases">
        <title>Genomic Encyclopedia of Type Strains, Phase IV (KMG-IV): sequencing the most valuable type-strain genomes for metagenomic binning, comparative biology and taxonomic classification.</title>
        <authorList>
            <person name="Goeker M."/>
        </authorList>
    </citation>
    <scope>NUCLEOTIDE SEQUENCE [LARGE SCALE GENOMIC DNA]</scope>
    <source>
        <strain evidence="7 8">DSM 23606</strain>
    </source>
</reference>
<dbReference type="PANTHER" id="PTHR21367:SF1">
    <property type="entry name" value="ARGINYL-TRNA--PROTEIN TRANSFERASE 1"/>
    <property type="match status" value="1"/>
</dbReference>
<feature type="domain" description="N-end rule aminoacyl transferase C-terminal" evidence="6">
    <location>
        <begin position="108"/>
        <end position="229"/>
    </location>
</feature>
<proteinExistence type="inferred from homology"/>
<evidence type="ECO:0000256" key="1">
    <source>
        <dbReference type="ARBA" id="ARBA00022490"/>
    </source>
</evidence>
<comment type="catalytic activity">
    <reaction evidence="4">
        <text>N-terminal L-aspartyl-[protein] + L-leucyl-tRNA(Leu) = N-terminal L-leucyl-L-aspartyl-[protein] + tRNA(Leu) + H(+)</text>
        <dbReference type="Rhea" id="RHEA:50420"/>
        <dbReference type="Rhea" id="RHEA-COMP:9613"/>
        <dbReference type="Rhea" id="RHEA-COMP:9622"/>
        <dbReference type="Rhea" id="RHEA-COMP:12669"/>
        <dbReference type="Rhea" id="RHEA-COMP:12674"/>
        <dbReference type="ChEBI" id="CHEBI:15378"/>
        <dbReference type="ChEBI" id="CHEBI:64720"/>
        <dbReference type="ChEBI" id="CHEBI:78442"/>
        <dbReference type="ChEBI" id="CHEBI:78494"/>
        <dbReference type="ChEBI" id="CHEBI:133042"/>
        <dbReference type="EC" id="2.3.2.29"/>
    </reaction>
</comment>
<evidence type="ECO:0000259" key="5">
    <source>
        <dbReference type="Pfam" id="PF04376"/>
    </source>
</evidence>
<dbReference type="NCBIfam" id="NF002342">
    <property type="entry name" value="PRK01305.1-3"/>
    <property type="match status" value="1"/>
</dbReference>
<dbReference type="PANTHER" id="PTHR21367">
    <property type="entry name" value="ARGININE-TRNA-PROTEIN TRANSFERASE 1"/>
    <property type="match status" value="1"/>
</dbReference>
<organism evidence="7 8">
    <name type="scientific">Plasticicumulans acidivorans</name>
    <dbReference type="NCBI Taxonomy" id="886464"/>
    <lineage>
        <taxon>Bacteria</taxon>
        <taxon>Pseudomonadati</taxon>
        <taxon>Pseudomonadota</taxon>
        <taxon>Gammaproteobacteria</taxon>
        <taxon>Candidatus Competibacteraceae</taxon>
        <taxon>Plasticicumulans</taxon>
    </lineage>
</organism>
<dbReference type="NCBIfam" id="NF002346">
    <property type="entry name" value="PRK01305.2-3"/>
    <property type="match status" value="1"/>
</dbReference>
<evidence type="ECO:0000313" key="7">
    <source>
        <dbReference type="EMBL" id="PWV65749.1"/>
    </source>
</evidence>
<comment type="catalytic activity">
    <reaction evidence="4">
        <text>N-terminal L-glutamyl-[protein] + L-leucyl-tRNA(Leu) = N-terminal L-leucyl-L-glutamyl-[protein] + tRNA(Leu) + H(+)</text>
        <dbReference type="Rhea" id="RHEA:50412"/>
        <dbReference type="Rhea" id="RHEA-COMP:9613"/>
        <dbReference type="Rhea" id="RHEA-COMP:9622"/>
        <dbReference type="Rhea" id="RHEA-COMP:12664"/>
        <dbReference type="Rhea" id="RHEA-COMP:12668"/>
        <dbReference type="ChEBI" id="CHEBI:15378"/>
        <dbReference type="ChEBI" id="CHEBI:64721"/>
        <dbReference type="ChEBI" id="CHEBI:78442"/>
        <dbReference type="ChEBI" id="CHEBI:78494"/>
        <dbReference type="ChEBI" id="CHEBI:133041"/>
        <dbReference type="EC" id="2.3.2.29"/>
    </reaction>
</comment>
<dbReference type="PIRSF" id="PIRSF037208">
    <property type="entry name" value="ATE_pro_prd"/>
    <property type="match status" value="1"/>
</dbReference>
<keyword evidence="8" id="KW-1185">Reference proteome</keyword>
<accession>A0A317N4R4</accession>
<dbReference type="Pfam" id="PF04376">
    <property type="entry name" value="ATE_N"/>
    <property type="match status" value="1"/>
</dbReference>
<evidence type="ECO:0000259" key="6">
    <source>
        <dbReference type="Pfam" id="PF04377"/>
    </source>
</evidence>
<dbReference type="InterPro" id="IPR017138">
    <property type="entry name" value="Asp_Glu_LeuTrfase"/>
</dbReference>
<gene>
    <name evidence="4" type="primary">bpt</name>
    <name evidence="7" type="ORF">C7443_101234</name>
</gene>
<keyword evidence="2 4" id="KW-0808">Transferase</keyword>
<dbReference type="GO" id="GO:0004057">
    <property type="term" value="F:arginyl-tRNA--protein transferase activity"/>
    <property type="evidence" value="ECO:0007669"/>
    <property type="project" value="InterPro"/>
</dbReference>
<dbReference type="GO" id="GO:0071596">
    <property type="term" value="P:ubiquitin-dependent protein catabolic process via the N-end rule pathway"/>
    <property type="evidence" value="ECO:0007669"/>
    <property type="project" value="InterPro"/>
</dbReference>
<comment type="subcellular location">
    <subcellularLocation>
        <location evidence="4">Cytoplasm</location>
    </subcellularLocation>
</comment>
<feature type="domain" description="N-end aminoacyl transferase N-terminal" evidence="5">
    <location>
        <begin position="19"/>
        <end position="88"/>
    </location>
</feature>
<dbReference type="InterPro" id="IPR016181">
    <property type="entry name" value="Acyl_CoA_acyltransferase"/>
</dbReference>
<dbReference type="GO" id="GO:0005737">
    <property type="term" value="C:cytoplasm"/>
    <property type="evidence" value="ECO:0007669"/>
    <property type="project" value="UniProtKB-SubCell"/>
</dbReference>
<dbReference type="InterPro" id="IPR007472">
    <property type="entry name" value="N-end_Aminoacyl_Trfase_C"/>
</dbReference>
<dbReference type="GO" id="GO:0008914">
    <property type="term" value="F:leucyl-tRNA--protein transferase activity"/>
    <property type="evidence" value="ECO:0007669"/>
    <property type="project" value="UniProtKB-UniRule"/>
</dbReference>
<keyword evidence="1 4" id="KW-0963">Cytoplasm</keyword>
<comment type="function">
    <text evidence="4">Functions in the N-end rule pathway of protein degradation where it conjugates Leu from its aminoacyl-tRNA to the N-termini of proteins containing an N-terminal aspartate or glutamate.</text>
</comment>
<evidence type="ECO:0000313" key="8">
    <source>
        <dbReference type="Proteomes" id="UP000246569"/>
    </source>
</evidence>
<dbReference type="Proteomes" id="UP000246569">
    <property type="component" value="Unassembled WGS sequence"/>
</dbReference>
<dbReference type="AlphaFoldDB" id="A0A317N4R4"/>
<sequence>MAAPRSELGSLRLFLTDTHPCSYLEGLSARNLVADPLAVCETLYSALARHGFRRSGEHVYRPHCHGCHACQSLRIPVMQFRADRSQKRTWQRNHDLTAHKLEPIFRDEHFALFERYLKLRHPDGGMDDATPESYLGFVSSTWSRTYLTEFRCDQRLLAVAVIDVLGDGLSAVYTYYDPDYPQRSLGTYAVLWQIMEACRHGLPYVYLGYWVQNCRKMSYKIRFQPHELFIDGDWISSDAAC</sequence>
<evidence type="ECO:0000256" key="3">
    <source>
        <dbReference type="ARBA" id="ARBA00023315"/>
    </source>
</evidence>
<dbReference type="Pfam" id="PF04377">
    <property type="entry name" value="ATE_C"/>
    <property type="match status" value="1"/>
</dbReference>
<name>A0A317N4R4_9GAMM</name>
<dbReference type="EMBL" id="QGTJ01000001">
    <property type="protein sequence ID" value="PWV65749.1"/>
    <property type="molecule type" value="Genomic_DNA"/>
</dbReference>
<dbReference type="OrthoDB" id="9782022at2"/>
<dbReference type="NCBIfam" id="NF002341">
    <property type="entry name" value="PRK01305.1-1"/>
    <property type="match status" value="1"/>
</dbReference>
<dbReference type="HAMAP" id="MF_00689">
    <property type="entry name" value="Bpt"/>
    <property type="match status" value="1"/>
</dbReference>
<dbReference type="InterPro" id="IPR007471">
    <property type="entry name" value="N-end_Aminoacyl_Trfase_N"/>
</dbReference>
<evidence type="ECO:0000256" key="2">
    <source>
        <dbReference type="ARBA" id="ARBA00022679"/>
    </source>
</evidence>
<dbReference type="EC" id="2.3.2.29" evidence="4"/>
<evidence type="ECO:0000256" key="4">
    <source>
        <dbReference type="HAMAP-Rule" id="MF_00689"/>
    </source>
</evidence>